<accession>A0A0D3GZC9</accession>
<proteinExistence type="predicted"/>
<keyword evidence="3" id="KW-1185">Reference proteome</keyword>
<reference evidence="2" key="1">
    <citation type="journal article" date="2009" name="Rice">
        <title>De Novo Next Generation Sequencing of Plant Genomes.</title>
        <authorList>
            <person name="Rounsley S."/>
            <person name="Marri P.R."/>
            <person name="Yu Y."/>
            <person name="He R."/>
            <person name="Sisneros N."/>
            <person name="Goicoechea J.L."/>
            <person name="Lee S.J."/>
            <person name="Angelova A."/>
            <person name="Kudrna D."/>
            <person name="Luo M."/>
            <person name="Affourtit J."/>
            <person name="Desany B."/>
            <person name="Knight J."/>
            <person name="Niazi F."/>
            <person name="Egholm M."/>
            <person name="Wing R.A."/>
        </authorList>
    </citation>
    <scope>NUCLEOTIDE SEQUENCE [LARGE SCALE GENOMIC DNA]</scope>
    <source>
        <strain evidence="2">cv. IRGC 105608</strain>
    </source>
</reference>
<feature type="compositionally biased region" description="Low complexity" evidence="1">
    <location>
        <begin position="132"/>
        <end position="141"/>
    </location>
</feature>
<dbReference type="HOGENOM" id="CLU_1290730_0_0_1"/>
<reference evidence="2" key="2">
    <citation type="submission" date="2015-03" db="UniProtKB">
        <authorList>
            <consortium name="EnsemblPlants"/>
        </authorList>
    </citation>
    <scope>IDENTIFICATION</scope>
</reference>
<organism evidence="2">
    <name type="scientific">Oryza barthii</name>
    <dbReference type="NCBI Taxonomy" id="65489"/>
    <lineage>
        <taxon>Eukaryota</taxon>
        <taxon>Viridiplantae</taxon>
        <taxon>Streptophyta</taxon>
        <taxon>Embryophyta</taxon>
        <taxon>Tracheophyta</taxon>
        <taxon>Spermatophyta</taxon>
        <taxon>Magnoliopsida</taxon>
        <taxon>Liliopsida</taxon>
        <taxon>Poales</taxon>
        <taxon>Poaceae</taxon>
        <taxon>BOP clade</taxon>
        <taxon>Oryzoideae</taxon>
        <taxon>Oryzeae</taxon>
        <taxon>Oryzinae</taxon>
        <taxon>Oryza</taxon>
    </lineage>
</organism>
<evidence type="ECO:0000313" key="3">
    <source>
        <dbReference type="Proteomes" id="UP000026960"/>
    </source>
</evidence>
<evidence type="ECO:0000256" key="1">
    <source>
        <dbReference type="SAM" id="MobiDB-lite"/>
    </source>
</evidence>
<dbReference type="EnsemblPlants" id="OBART08G11890.1">
    <property type="protein sequence ID" value="OBART08G11890.1"/>
    <property type="gene ID" value="OBART08G11890"/>
</dbReference>
<feature type="region of interest" description="Disordered" evidence="1">
    <location>
        <begin position="1"/>
        <end position="28"/>
    </location>
</feature>
<feature type="region of interest" description="Disordered" evidence="1">
    <location>
        <begin position="129"/>
        <end position="166"/>
    </location>
</feature>
<dbReference type="AlphaFoldDB" id="A0A0D3GZC9"/>
<protein>
    <submittedName>
        <fullName evidence="2">Uncharacterized protein</fullName>
    </submittedName>
</protein>
<sequence>MATAKGTSSSVPPQGGSSAKSKRQADINQEGLNLLGIEGFSTPPPRNNGQGAHSLVYQIKTLAPKASQMDFLFQTHSRHTTPWNWKIILGGMQNVQDVCLNGTATRPDKIKMSSYGSGFHNSVPPQQGTTFYGSSYGGNNSQSTASSYHNGSSKSTTGRVPSQQYSDYKSNTADQYSYYYNSISSGQGQQLGGVGYYDKQPSKGTTKRYPSLKG</sequence>
<name>A0A0D3GZC9_9ORYZ</name>
<dbReference type="Gramene" id="OBART08G11890.1">
    <property type="protein sequence ID" value="OBART08G11890.1"/>
    <property type="gene ID" value="OBART08G11890"/>
</dbReference>
<evidence type="ECO:0000313" key="2">
    <source>
        <dbReference type="EnsemblPlants" id="OBART08G11890.1"/>
    </source>
</evidence>
<feature type="compositionally biased region" description="Polar residues" evidence="1">
    <location>
        <begin position="142"/>
        <end position="166"/>
    </location>
</feature>
<feature type="region of interest" description="Disordered" evidence="1">
    <location>
        <begin position="185"/>
        <end position="214"/>
    </location>
</feature>
<feature type="compositionally biased region" description="Polar residues" evidence="1">
    <location>
        <begin position="1"/>
        <end position="19"/>
    </location>
</feature>
<dbReference type="PaxDb" id="65489-OBART08G11890.1"/>
<dbReference type="Proteomes" id="UP000026960">
    <property type="component" value="Chromosome 8"/>
</dbReference>